<dbReference type="Proteomes" id="UP000000796">
    <property type="component" value="Chromosome"/>
</dbReference>
<dbReference type="AlphaFoldDB" id="B0BVV8"/>
<keyword evidence="1" id="KW-1133">Transmembrane helix</keyword>
<gene>
    <name evidence="2" type="ordered locus">RrIowa_0055</name>
</gene>
<protein>
    <submittedName>
        <fullName evidence="2">Uncharacterized protein</fullName>
    </submittedName>
</protein>
<reference evidence="2 3" key="1">
    <citation type="journal article" date="2008" name="Infect. Immun.">
        <title>Genomic comparison of virulent Rickettsia rickettsii Sheila Smith and avirulent Rickettsia rickettsii Iowa.</title>
        <authorList>
            <person name="Ellison D.W."/>
            <person name="Clark T.R."/>
            <person name="Sturdevant D.E."/>
            <person name="Virtaneva K."/>
            <person name="Porcella S.F."/>
            <person name="Hackstadt T."/>
        </authorList>
    </citation>
    <scope>NUCLEOTIDE SEQUENCE [LARGE SCALE GENOMIC DNA]</scope>
    <source>
        <strain evidence="2 3">Iowa</strain>
    </source>
</reference>
<evidence type="ECO:0000313" key="3">
    <source>
        <dbReference type="Proteomes" id="UP000000796"/>
    </source>
</evidence>
<keyword evidence="1" id="KW-0472">Membrane</keyword>
<dbReference type="HOGENOM" id="CLU_2976434_0_0_5"/>
<evidence type="ECO:0000256" key="1">
    <source>
        <dbReference type="SAM" id="Phobius"/>
    </source>
</evidence>
<name>B0BVV8_RICRO</name>
<dbReference type="EMBL" id="CP000766">
    <property type="protein sequence ID" value="ABY71983.1"/>
    <property type="molecule type" value="Genomic_DNA"/>
</dbReference>
<dbReference type="KEGG" id="rrj:RrIowa_0055"/>
<reference evidence="2 3" key="2">
    <citation type="journal article" date="2015" name="Infect. Immun.">
        <title>Comparative genome sequencing of Rickettsia rickettsii strains that differ in virulence.</title>
        <authorList>
            <person name="Clark T.R."/>
            <person name="Noriea N.F."/>
            <person name="Bublitz D.C."/>
            <person name="Ellison D.W."/>
            <person name="Martens C."/>
            <person name="Lutter E.I."/>
            <person name="Hackstadt T."/>
        </authorList>
    </citation>
    <scope>NUCLEOTIDE SEQUENCE [LARGE SCALE GENOMIC DNA]</scope>
    <source>
        <strain evidence="2 3">Iowa</strain>
    </source>
</reference>
<proteinExistence type="predicted"/>
<sequence>MSVLGKTSSKLKLIIFYICFKLIDTIIGTSLLIIFIEFKIYVKFSPSIVILLYSSRMI</sequence>
<keyword evidence="1" id="KW-0812">Transmembrane</keyword>
<accession>B0BVV8</accession>
<feature type="transmembrane region" description="Helical" evidence="1">
    <location>
        <begin position="14"/>
        <end position="36"/>
    </location>
</feature>
<organism evidence="2 3">
    <name type="scientific">Rickettsia rickettsii (strain Iowa)</name>
    <dbReference type="NCBI Taxonomy" id="452659"/>
    <lineage>
        <taxon>Bacteria</taxon>
        <taxon>Pseudomonadati</taxon>
        <taxon>Pseudomonadota</taxon>
        <taxon>Alphaproteobacteria</taxon>
        <taxon>Rickettsiales</taxon>
        <taxon>Rickettsiaceae</taxon>
        <taxon>Rickettsieae</taxon>
        <taxon>Rickettsia</taxon>
        <taxon>spotted fever group</taxon>
    </lineage>
</organism>
<keyword evidence="3" id="KW-1185">Reference proteome</keyword>
<evidence type="ECO:0000313" key="2">
    <source>
        <dbReference type="EMBL" id="ABY71983.1"/>
    </source>
</evidence>